<dbReference type="InterPro" id="IPR013249">
    <property type="entry name" value="RNA_pol_sigma70_r4_t2"/>
</dbReference>
<dbReference type="SUPFAM" id="SSF88946">
    <property type="entry name" value="Sigma2 domain of RNA polymerase sigma factors"/>
    <property type="match status" value="1"/>
</dbReference>
<dbReference type="InterPro" id="IPR013325">
    <property type="entry name" value="RNA_pol_sigma_r2"/>
</dbReference>
<feature type="domain" description="RNA polymerase sigma-70 region 2" evidence="5">
    <location>
        <begin position="22"/>
        <end position="89"/>
    </location>
</feature>
<dbReference type="InterPro" id="IPR007627">
    <property type="entry name" value="RNA_pol_sigma70_r2"/>
</dbReference>
<accession>A0ABV7XWE2</accession>
<evidence type="ECO:0000256" key="1">
    <source>
        <dbReference type="ARBA" id="ARBA00010641"/>
    </source>
</evidence>
<organism evidence="7 8">
    <name type="scientific">Chryseobacterium tructae</name>
    <dbReference type="NCBI Taxonomy" id="1037380"/>
    <lineage>
        <taxon>Bacteria</taxon>
        <taxon>Pseudomonadati</taxon>
        <taxon>Bacteroidota</taxon>
        <taxon>Flavobacteriia</taxon>
        <taxon>Flavobacteriales</taxon>
        <taxon>Weeksellaceae</taxon>
        <taxon>Chryseobacterium group</taxon>
        <taxon>Chryseobacterium</taxon>
    </lineage>
</organism>
<sequence length="180" mass="21565">MKTNFIEQQVMTSLEQAFIHKIERHKGIIFKISKMYMSDKDDQDDLFQEITCQLWKAYPNFRGESEFSTWLYRIALNTAIIFLKTEKRRSFITNNENLSHHFIPQEDYDNEREERMVEMYTAIQLLNPIDKAFIFYYLEDFSGKQIADQMGISEGNARVKMNRAKNKLKDILNQHNPNQY</sequence>
<dbReference type="PANTHER" id="PTHR43133">
    <property type="entry name" value="RNA POLYMERASE ECF-TYPE SIGMA FACTO"/>
    <property type="match status" value="1"/>
</dbReference>
<evidence type="ECO:0000256" key="4">
    <source>
        <dbReference type="ARBA" id="ARBA00023163"/>
    </source>
</evidence>
<proteinExistence type="inferred from homology"/>
<dbReference type="InterPro" id="IPR014284">
    <property type="entry name" value="RNA_pol_sigma-70_dom"/>
</dbReference>
<dbReference type="InterPro" id="IPR039425">
    <property type="entry name" value="RNA_pol_sigma-70-like"/>
</dbReference>
<dbReference type="Gene3D" id="1.10.10.10">
    <property type="entry name" value="Winged helix-like DNA-binding domain superfamily/Winged helix DNA-binding domain"/>
    <property type="match status" value="1"/>
</dbReference>
<evidence type="ECO:0000256" key="2">
    <source>
        <dbReference type="ARBA" id="ARBA00023015"/>
    </source>
</evidence>
<reference evidence="8" key="1">
    <citation type="journal article" date="2019" name="Int. J. Syst. Evol. Microbiol.">
        <title>The Global Catalogue of Microorganisms (GCM) 10K type strain sequencing project: providing services to taxonomists for standard genome sequencing and annotation.</title>
        <authorList>
            <consortium name="The Broad Institute Genomics Platform"/>
            <consortium name="The Broad Institute Genome Sequencing Center for Infectious Disease"/>
            <person name="Wu L."/>
            <person name="Ma J."/>
        </authorList>
    </citation>
    <scope>NUCLEOTIDE SEQUENCE [LARGE SCALE GENOMIC DNA]</scope>
    <source>
        <strain evidence="8">CECT 7798</strain>
    </source>
</reference>
<comment type="caution">
    <text evidence="7">The sequence shown here is derived from an EMBL/GenBank/DDBJ whole genome shotgun (WGS) entry which is preliminary data.</text>
</comment>
<comment type="similarity">
    <text evidence="1">Belongs to the sigma-70 factor family. ECF subfamily.</text>
</comment>
<dbReference type="EMBL" id="JBHRYO010000002">
    <property type="protein sequence ID" value="MFC3756952.1"/>
    <property type="molecule type" value="Genomic_DNA"/>
</dbReference>
<dbReference type="SUPFAM" id="SSF88659">
    <property type="entry name" value="Sigma3 and sigma4 domains of RNA polymerase sigma factors"/>
    <property type="match status" value="1"/>
</dbReference>
<evidence type="ECO:0000256" key="3">
    <source>
        <dbReference type="ARBA" id="ARBA00023082"/>
    </source>
</evidence>
<gene>
    <name evidence="7" type="ORF">ACFONJ_13310</name>
</gene>
<keyword evidence="2" id="KW-0805">Transcription regulation</keyword>
<dbReference type="Pfam" id="PF04542">
    <property type="entry name" value="Sigma70_r2"/>
    <property type="match status" value="1"/>
</dbReference>
<dbReference type="RefSeq" id="WP_378170240.1">
    <property type="nucleotide sequence ID" value="NZ_JAUFQR010000001.1"/>
</dbReference>
<dbReference type="PANTHER" id="PTHR43133:SF45">
    <property type="entry name" value="RNA POLYMERASE ECF-TYPE SIGMA FACTOR"/>
    <property type="match status" value="1"/>
</dbReference>
<evidence type="ECO:0000259" key="5">
    <source>
        <dbReference type="Pfam" id="PF04542"/>
    </source>
</evidence>
<dbReference type="Proteomes" id="UP001595735">
    <property type="component" value="Unassembled WGS sequence"/>
</dbReference>
<keyword evidence="8" id="KW-1185">Reference proteome</keyword>
<dbReference type="InterPro" id="IPR036388">
    <property type="entry name" value="WH-like_DNA-bd_sf"/>
</dbReference>
<dbReference type="NCBIfam" id="TIGR02937">
    <property type="entry name" value="sigma70-ECF"/>
    <property type="match status" value="1"/>
</dbReference>
<protein>
    <submittedName>
        <fullName evidence="7">RNA polymerase sigma factor</fullName>
    </submittedName>
</protein>
<evidence type="ECO:0000313" key="8">
    <source>
        <dbReference type="Proteomes" id="UP001595735"/>
    </source>
</evidence>
<dbReference type="Pfam" id="PF08281">
    <property type="entry name" value="Sigma70_r4_2"/>
    <property type="match status" value="1"/>
</dbReference>
<name>A0ABV7XWE2_9FLAO</name>
<feature type="domain" description="RNA polymerase sigma factor 70 region 4 type 2" evidence="6">
    <location>
        <begin position="120"/>
        <end position="168"/>
    </location>
</feature>
<keyword evidence="3" id="KW-0731">Sigma factor</keyword>
<evidence type="ECO:0000259" key="6">
    <source>
        <dbReference type="Pfam" id="PF08281"/>
    </source>
</evidence>
<evidence type="ECO:0000313" key="7">
    <source>
        <dbReference type="EMBL" id="MFC3756952.1"/>
    </source>
</evidence>
<dbReference type="InterPro" id="IPR013324">
    <property type="entry name" value="RNA_pol_sigma_r3/r4-like"/>
</dbReference>
<dbReference type="Gene3D" id="1.10.1740.10">
    <property type="match status" value="1"/>
</dbReference>
<keyword evidence="4" id="KW-0804">Transcription</keyword>